<dbReference type="EnsemblFungi" id="EJT80132">
    <property type="protein sequence ID" value="EJT80132"/>
    <property type="gene ID" value="GGTG_00136"/>
</dbReference>
<reference evidence="2" key="2">
    <citation type="submission" date="2010-07" db="EMBL/GenBank/DDBJ databases">
        <authorList>
            <consortium name="The Broad Institute Genome Sequencing Platform"/>
            <consortium name="Broad Institute Genome Sequencing Center for Infectious Disease"/>
            <person name="Ma L.-J."/>
            <person name="Dead R."/>
            <person name="Young S."/>
            <person name="Zeng Q."/>
            <person name="Koehrsen M."/>
            <person name="Alvarado L."/>
            <person name="Berlin A."/>
            <person name="Chapman S.B."/>
            <person name="Chen Z."/>
            <person name="Freedman E."/>
            <person name="Gellesch M."/>
            <person name="Goldberg J."/>
            <person name="Griggs A."/>
            <person name="Gujja S."/>
            <person name="Heilman E.R."/>
            <person name="Heiman D."/>
            <person name="Hepburn T."/>
            <person name="Howarth C."/>
            <person name="Jen D."/>
            <person name="Larson L."/>
            <person name="Mehta T."/>
            <person name="Neiman D."/>
            <person name="Pearson M."/>
            <person name="Roberts A."/>
            <person name="Saif S."/>
            <person name="Shea T."/>
            <person name="Shenoy N."/>
            <person name="Sisk P."/>
            <person name="Stolte C."/>
            <person name="Sykes S."/>
            <person name="Walk T."/>
            <person name="White J."/>
            <person name="Yandava C."/>
            <person name="Haas B."/>
            <person name="Nusbaum C."/>
            <person name="Birren B."/>
        </authorList>
    </citation>
    <scope>NUCLEOTIDE SEQUENCE</scope>
    <source>
        <strain evidence="2">R3-111a-1</strain>
    </source>
</reference>
<organism evidence="2">
    <name type="scientific">Gaeumannomyces tritici (strain R3-111a-1)</name>
    <name type="common">Wheat and barley take-all root rot fungus</name>
    <name type="synonym">Gaeumannomyces graminis var. tritici</name>
    <dbReference type="NCBI Taxonomy" id="644352"/>
    <lineage>
        <taxon>Eukaryota</taxon>
        <taxon>Fungi</taxon>
        <taxon>Dikarya</taxon>
        <taxon>Ascomycota</taxon>
        <taxon>Pezizomycotina</taxon>
        <taxon>Sordariomycetes</taxon>
        <taxon>Sordariomycetidae</taxon>
        <taxon>Magnaporthales</taxon>
        <taxon>Magnaporthaceae</taxon>
        <taxon>Gaeumannomyces</taxon>
    </lineage>
</organism>
<protein>
    <submittedName>
        <fullName evidence="2 3">Uncharacterized protein</fullName>
    </submittedName>
</protein>
<dbReference type="Proteomes" id="UP000006039">
    <property type="component" value="Unassembled WGS sequence"/>
</dbReference>
<sequence>MSGGLPEGRMEPSNGSETVRLSDQMASPSAATGWVLYPSPAPRVQAGSAPSGAVALECGRAMGEASIQPATRRRPSKVTRHSRLHRSSPTGPMGMHRSEASLAPLQRETVCFQKVLRLRLGHSNGQPTLSPVGRAWRKLHWLRQLGCGAQIQGQDRAISRMRTSATGANAAEPALFCLGWPPCWIRAAIFLPELAGGMLQHRVVGNERWRASNSQHENSKAGGWTGRQSKQTIARPEDAKFRLRQAGARRSTARPRRLSASRGVWEDGRSSSIPVGFGLCDVAARILAGYMSASGEALLFGPGGDTTTGQDPGLLLSSPLLLG</sequence>
<keyword evidence="4" id="KW-1185">Reference proteome</keyword>
<name>J3NFU2_GAET3</name>
<dbReference type="AlphaFoldDB" id="J3NFU2"/>
<feature type="region of interest" description="Disordered" evidence="1">
    <location>
        <begin position="64"/>
        <end position="97"/>
    </location>
</feature>
<feature type="region of interest" description="Disordered" evidence="1">
    <location>
        <begin position="1"/>
        <end position="25"/>
    </location>
</feature>
<reference evidence="2" key="3">
    <citation type="submission" date="2010-09" db="EMBL/GenBank/DDBJ databases">
        <title>Annotation of Gaeumannomyces graminis var. tritici R3-111a-1.</title>
        <authorList>
            <consortium name="The Broad Institute Genome Sequencing Platform"/>
            <person name="Ma L.-J."/>
            <person name="Dead R."/>
            <person name="Young S.K."/>
            <person name="Zeng Q."/>
            <person name="Gargeya S."/>
            <person name="Fitzgerald M."/>
            <person name="Haas B."/>
            <person name="Abouelleil A."/>
            <person name="Alvarado L."/>
            <person name="Arachchi H.M."/>
            <person name="Berlin A."/>
            <person name="Brown A."/>
            <person name="Chapman S.B."/>
            <person name="Chen Z."/>
            <person name="Dunbar C."/>
            <person name="Freedman E."/>
            <person name="Gearin G."/>
            <person name="Gellesch M."/>
            <person name="Goldberg J."/>
            <person name="Griggs A."/>
            <person name="Gujja S."/>
            <person name="Heiman D."/>
            <person name="Howarth C."/>
            <person name="Larson L."/>
            <person name="Lui A."/>
            <person name="MacDonald P.J.P."/>
            <person name="Mehta T."/>
            <person name="Montmayeur A."/>
            <person name="Murphy C."/>
            <person name="Neiman D."/>
            <person name="Pearson M."/>
            <person name="Priest M."/>
            <person name="Roberts A."/>
            <person name="Saif S."/>
            <person name="Shea T."/>
            <person name="Shenoy N."/>
            <person name="Sisk P."/>
            <person name="Stolte C."/>
            <person name="Sykes S."/>
            <person name="Yandava C."/>
            <person name="Wortman J."/>
            <person name="Nusbaum C."/>
            <person name="Birren B."/>
        </authorList>
    </citation>
    <scope>NUCLEOTIDE SEQUENCE</scope>
    <source>
        <strain evidence="2">R3-111a-1</strain>
    </source>
</reference>
<evidence type="ECO:0000313" key="4">
    <source>
        <dbReference type="Proteomes" id="UP000006039"/>
    </source>
</evidence>
<accession>J3NFU2</accession>
<feature type="compositionally biased region" description="Basic residues" evidence="1">
    <location>
        <begin position="71"/>
        <end position="86"/>
    </location>
</feature>
<dbReference type="EMBL" id="GL385395">
    <property type="protein sequence ID" value="EJT80132.1"/>
    <property type="molecule type" value="Genomic_DNA"/>
</dbReference>
<dbReference type="RefSeq" id="XP_009216141.1">
    <property type="nucleotide sequence ID" value="XM_009217877.1"/>
</dbReference>
<dbReference type="HOGENOM" id="CLU_860641_0_0_1"/>
<feature type="region of interest" description="Disordered" evidence="1">
    <location>
        <begin position="211"/>
        <end position="232"/>
    </location>
</feature>
<evidence type="ECO:0000313" key="3">
    <source>
        <dbReference type="EnsemblFungi" id="EJT80132"/>
    </source>
</evidence>
<proteinExistence type="predicted"/>
<feature type="compositionally biased region" description="Polar residues" evidence="1">
    <location>
        <begin position="13"/>
        <end position="25"/>
    </location>
</feature>
<dbReference type="GeneID" id="20340594"/>
<reference evidence="4" key="1">
    <citation type="submission" date="2010-07" db="EMBL/GenBank/DDBJ databases">
        <title>The genome sequence of Gaeumannomyces graminis var. tritici strain R3-111a-1.</title>
        <authorList>
            <consortium name="The Broad Institute Genome Sequencing Platform"/>
            <person name="Ma L.-J."/>
            <person name="Dead R."/>
            <person name="Young S."/>
            <person name="Zeng Q."/>
            <person name="Koehrsen M."/>
            <person name="Alvarado L."/>
            <person name="Berlin A."/>
            <person name="Chapman S.B."/>
            <person name="Chen Z."/>
            <person name="Freedman E."/>
            <person name="Gellesch M."/>
            <person name="Goldberg J."/>
            <person name="Griggs A."/>
            <person name="Gujja S."/>
            <person name="Heilman E.R."/>
            <person name="Heiman D."/>
            <person name="Hepburn T."/>
            <person name="Howarth C."/>
            <person name="Jen D."/>
            <person name="Larson L."/>
            <person name="Mehta T."/>
            <person name="Neiman D."/>
            <person name="Pearson M."/>
            <person name="Roberts A."/>
            <person name="Saif S."/>
            <person name="Shea T."/>
            <person name="Shenoy N."/>
            <person name="Sisk P."/>
            <person name="Stolte C."/>
            <person name="Sykes S."/>
            <person name="Walk T."/>
            <person name="White J."/>
            <person name="Yandava C."/>
            <person name="Haas B."/>
            <person name="Nusbaum C."/>
            <person name="Birren B."/>
        </authorList>
    </citation>
    <scope>NUCLEOTIDE SEQUENCE [LARGE SCALE GENOMIC DNA]</scope>
    <source>
        <strain evidence="4">R3-111a-1</strain>
    </source>
</reference>
<dbReference type="VEuPathDB" id="FungiDB:GGTG_00136"/>
<evidence type="ECO:0000256" key="1">
    <source>
        <dbReference type="SAM" id="MobiDB-lite"/>
    </source>
</evidence>
<gene>
    <name evidence="3" type="primary">20340594</name>
    <name evidence="2" type="ORF">GGTG_00136</name>
</gene>
<reference evidence="3" key="5">
    <citation type="submission" date="2018-04" db="UniProtKB">
        <authorList>
            <consortium name="EnsemblFungi"/>
        </authorList>
    </citation>
    <scope>IDENTIFICATION</scope>
    <source>
        <strain evidence="3">R3-111a-1</strain>
    </source>
</reference>
<reference evidence="3" key="4">
    <citation type="journal article" date="2015" name="G3 (Bethesda)">
        <title>Genome sequences of three phytopathogenic species of the Magnaporthaceae family of fungi.</title>
        <authorList>
            <person name="Okagaki L.H."/>
            <person name="Nunes C.C."/>
            <person name="Sailsbery J."/>
            <person name="Clay B."/>
            <person name="Brown D."/>
            <person name="John T."/>
            <person name="Oh Y."/>
            <person name="Young N."/>
            <person name="Fitzgerald M."/>
            <person name="Haas B.J."/>
            <person name="Zeng Q."/>
            <person name="Young S."/>
            <person name="Adiconis X."/>
            <person name="Fan L."/>
            <person name="Levin J.Z."/>
            <person name="Mitchell T.K."/>
            <person name="Okubara P.A."/>
            <person name="Farman M.L."/>
            <person name="Kohn L.M."/>
            <person name="Birren B."/>
            <person name="Ma L.-J."/>
            <person name="Dean R.A."/>
        </authorList>
    </citation>
    <scope>NUCLEOTIDE SEQUENCE</scope>
    <source>
        <strain evidence="3">R3-111a-1</strain>
    </source>
</reference>
<evidence type="ECO:0000313" key="2">
    <source>
        <dbReference type="EMBL" id="EJT80132.1"/>
    </source>
</evidence>
<feature type="region of interest" description="Disordered" evidence="1">
    <location>
        <begin position="246"/>
        <end position="267"/>
    </location>
</feature>